<gene>
    <name evidence="1" type="ORF">PZA18_09725</name>
</gene>
<name>A0ABT7DZ28_9NEIS</name>
<evidence type="ECO:0000313" key="1">
    <source>
        <dbReference type="EMBL" id="MDK2124328.1"/>
    </source>
</evidence>
<accession>A0ABT7DZ28</accession>
<protein>
    <submittedName>
        <fullName evidence="1">Uncharacterized protein</fullName>
    </submittedName>
</protein>
<keyword evidence="2" id="KW-1185">Reference proteome</keyword>
<sequence length="146" mass="16493">MKIQEKDLYHGAALTQIVEHDSFKALNKGSEKYGHYLINQNRNIFIKHTKNPESPWSFTFQPDDLEFLRNLHEQEGAYLFLCLVCGSSTVCALSGKEIKQILDLCSKNVAWVKVEVPPHGQCHVKGSNGEAGKAIPHRAFPDKLFL</sequence>
<proteinExistence type="predicted"/>
<comment type="caution">
    <text evidence="1">The sequence shown here is derived from an EMBL/GenBank/DDBJ whole genome shotgun (WGS) entry which is preliminary data.</text>
</comment>
<dbReference type="RefSeq" id="WP_284100639.1">
    <property type="nucleotide sequence ID" value="NZ_JARRAF010000009.1"/>
</dbReference>
<organism evidence="1 2">
    <name type="scientific">Parachitinimonas caeni</name>
    <dbReference type="NCBI Taxonomy" id="3031301"/>
    <lineage>
        <taxon>Bacteria</taxon>
        <taxon>Pseudomonadati</taxon>
        <taxon>Pseudomonadota</taxon>
        <taxon>Betaproteobacteria</taxon>
        <taxon>Neisseriales</taxon>
        <taxon>Chitinibacteraceae</taxon>
        <taxon>Parachitinimonas</taxon>
    </lineage>
</organism>
<reference evidence="1" key="1">
    <citation type="submission" date="2023-03" db="EMBL/GenBank/DDBJ databases">
        <title>Chitinimonas shenzhenensis gen. nov., sp. nov., a novel member of family Burkholderiaceae isolated from activated sludge collected in Shen Zhen, China.</title>
        <authorList>
            <person name="Wang X."/>
        </authorList>
    </citation>
    <scope>NUCLEOTIDE SEQUENCE</scope>
    <source>
        <strain evidence="1">DQS-5</strain>
    </source>
</reference>
<dbReference type="Proteomes" id="UP001172778">
    <property type="component" value="Unassembled WGS sequence"/>
</dbReference>
<evidence type="ECO:0000313" key="2">
    <source>
        <dbReference type="Proteomes" id="UP001172778"/>
    </source>
</evidence>
<dbReference type="EMBL" id="JARRAF010000009">
    <property type="protein sequence ID" value="MDK2124328.1"/>
    <property type="molecule type" value="Genomic_DNA"/>
</dbReference>